<gene>
    <name evidence="2" type="ORF">SRS1_13377</name>
</gene>
<feature type="region of interest" description="Disordered" evidence="1">
    <location>
        <begin position="74"/>
        <end position="115"/>
    </location>
</feature>
<sequence length="293" mass="33160">MDHLHTTYYSPHGLHDGVGHSTAAPLGEMWHGEMWQNMATSSQPSSSTPDTLLQADIDFVNNVLVDPYDEQQAAEDVVEPDVNTARASSASSKKVPRQRKVPSKSSNTPKFSPEERLELHRKQVRTRRETLKWPEPKTLQDMDHLLPIPQPATIVYRTDQTLIENIRRKLFGNDLQWVQNGDLAGQSMSLLYKKSPMHTYSRRLPLIDATDLDGSKLDIHITEHGLKAVKLETRVLNGKIWYLVWGIPRKLNRVNNSIILYGAAYIEPKDNAAVDKHLTQALREAGLAVRTHV</sequence>
<dbReference type="Proteomes" id="UP000239563">
    <property type="component" value="Chromosome V"/>
</dbReference>
<evidence type="ECO:0000256" key="1">
    <source>
        <dbReference type="SAM" id="MobiDB-lite"/>
    </source>
</evidence>
<evidence type="ECO:0000313" key="2">
    <source>
        <dbReference type="EMBL" id="SJX62535.1"/>
    </source>
</evidence>
<name>A0A2N8UC03_9BASI</name>
<dbReference type="AlphaFoldDB" id="A0A2N8UC03"/>
<dbReference type="EMBL" id="LT795058">
    <property type="protein sequence ID" value="SJX62535.1"/>
    <property type="molecule type" value="Genomic_DNA"/>
</dbReference>
<evidence type="ECO:0000313" key="3">
    <source>
        <dbReference type="Proteomes" id="UP000239563"/>
    </source>
</evidence>
<reference evidence="2 3" key="1">
    <citation type="submission" date="2017-02" db="EMBL/GenBank/DDBJ databases">
        <authorList>
            <person name="Peterson S.W."/>
        </authorList>
    </citation>
    <scope>NUCLEOTIDE SEQUENCE [LARGE SCALE GENOMIC DNA]</scope>
    <source>
        <strain evidence="2 3">SRS1_H2-8</strain>
    </source>
</reference>
<protein>
    <submittedName>
        <fullName evidence="2">Related to effector family protein Eff1</fullName>
    </submittedName>
</protein>
<accession>A0A2N8UC03</accession>
<proteinExistence type="predicted"/>
<organism evidence="2 3">
    <name type="scientific">Sporisorium reilianum f. sp. reilianum</name>
    <dbReference type="NCBI Taxonomy" id="72559"/>
    <lineage>
        <taxon>Eukaryota</taxon>
        <taxon>Fungi</taxon>
        <taxon>Dikarya</taxon>
        <taxon>Basidiomycota</taxon>
        <taxon>Ustilaginomycotina</taxon>
        <taxon>Ustilaginomycetes</taxon>
        <taxon>Ustilaginales</taxon>
        <taxon>Ustilaginaceae</taxon>
        <taxon>Sporisorium</taxon>
    </lineage>
</organism>